<dbReference type="PROSITE" id="PS51782">
    <property type="entry name" value="LYSM"/>
    <property type="match status" value="1"/>
</dbReference>
<evidence type="ECO:0000313" key="5">
    <source>
        <dbReference type="EMBL" id="GAA4000533.1"/>
    </source>
</evidence>
<dbReference type="InterPro" id="IPR036779">
    <property type="entry name" value="LysM_dom_sf"/>
</dbReference>
<dbReference type="CDD" id="cd13925">
    <property type="entry name" value="RPF"/>
    <property type="match status" value="1"/>
</dbReference>
<keyword evidence="3" id="KW-0732">Signal</keyword>
<feature type="chain" id="PRO_5045712175" description="LysM domain-containing protein" evidence="3">
    <location>
        <begin position="30"/>
        <end position="165"/>
    </location>
</feature>
<dbReference type="PROSITE" id="PS51257">
    <property type="entry name" value="PROKAR_LIPOPROTEIN"/>
    <property type="match status" value="1"/>
</dbReference>
<protein>
    <recommendedName>
        <fullName evidence="4">LysM domain-containing protein</fullName>
    </recommendedName>
</protein>
<dbReference type="InterPro" id="IPR018392">
    <property type="entry name" value="LysM"/>
</dbReference>
<reference evidence="6" key="1">
    <citation type="journal article" date="2019" name="Int. J. Syst. Evol. Microbiol.">
        <title>The Global Catalogue of Microorganisms (GCM) 10K type strain sequencing project: providing services to taxonomists for standard genome sequencing and annotation.</title>
        <authorList>
            <consortium name="The Broad Institute Genomics Platform"/>
            <consortium name="The Broad Institute Genome Sequencing Center for Infectious Disease"/>
            <person name="Wu L."/>
            <person name="Ma J."/>
        </authorList>
    </citation>
    <scope>NUCLEOTIDE SEQUENCE [LARGE SCALE GENOMIC DNA]</scope>
    <source>
        <strain evidence="6">JCM 16924</strain>
    </source>
</reference>
<feature type="signal peptide" evidence="3">
    <location>
        <begin position="1"/>
        <end position="29"/>
    </location>
</feature>
<keyword evidence="2" id="KW-0378">Hydrolase</keyword>
<dbReference type="InterPro" id="IPR023346">
    <property type="entry name" value="Lysozyme-like_dom_sf"/>
</dbReference>
<evidence type="ECO:0000259" key="4">
    <source>
        <dbReference type="PROSITE" id="PS51782"/>
    </source>
</evidence>
<dbReference type="Gene3D" id="3.10.350.10">
    <property type="entry name" value="LysM domain"/>
    <property type="match status" value="1"/>
</dbReference>
<comment type="similarity">
    <text evidence="1">Belongs to the transglycosylase family. Rpf subfamily.</text>
</comment>
<sequence length="165" mass="17723">MHPKPIKLALATALLAALVSTLACGVAYAAPPSPAPGPLLKRAPYECAADQWPWGCIAECESGGRWNANTGNGHYGGLQFGQPTWKEFGGLKYAPRADLATRKEQIAVAQKVVAVQGWGAWPVCSKKYGLRGRMHTVKTNDTLSAIARQYGVEGGWRALYRATKD</sequence>
<dbReference type="EMBL" id="BAAAZX010000012">
    <property type="protein sequence ID" value="GAA4000533.1"/>
    <property type="molecule type" value="Genomic_DNA"/>
</dbReference>
<dbReference type="Proteomes" id="UP001500456">
    <property type="component" value="Unassembled WGS sequence"/>
</dbReference>
<gene>
    <name evidence="5" type="ORF">GCM10022232_43320</name>
</gene>
<dbReference type="Pfam" id="PF06737">
    <property type="entry name" value="Transglycosylas"/>
    <property type="match status" value="1"/>
</dbReference>
<organism evidence="5 6">
    <name type="scientific">Streptomyces plumbiresistens</name>
    <dbReference type="NCBI Taxonomy" id="511811"/>
    <lineage>
        <taxon>Bacteria</taxon>
        <taxon>Bacillati</taxon>
        <taxon>Actinomycetota</taxon>
        <taxon>Actinomycetes</taxon>
        <taxon>Kitasatosporales</taxon>
        <taxon>Streptomycetaceae</taxon>
        <taxon>Streptomyces</taxon>
    </lineage>
</organism>
<proteinExistence type="inferred from homology"/>
<accession>A0ABP7RQ09</accession>
<feature type="domain" description="LysM" evidence="4">
    <location>
        <begin position="133"/>
        <end position="165"/>
    </location>
</feature>
<dbReference type="Gene3D" id="1.10.530.10">
    <property type="match status" value="1"/>
</dbReference>
<dbReference type="InterPro" id="IPR010618">
    <property type="entry name" value="RPF"/>
</dbReference>
<evidence type="ECO:0000256" key="1">
    <source>
        <dbReference type="ARBA" id="ARBA00010830"/>
    </source>
</evidence>
<dbReference type="CDD" id="cd00118">
    <property type="entry name" value="LysM"/>
    <property type="match status" value="1"/>
</dbReference>
<keyword evidence="6" id="KW-1185">Reference proteome</keyword>
<comment type="caution">
    <text evidence="5">The sequence shown here is derived from an EMBL/GenBank/DDBJ whole genome shotgun (WGS) entry which is preliminary data.</text>
</comment>
<dbReference type="SUPFAM" id="SSF53955">
    <property type="entry name" value="Lysozyme-like"/>
    <property type="match status" value="1"/>
</dbReference>
<dbReference type="Pfam" id="PF01476">
    <property type="entry name" value="LysM"/>
    <property type="match status" value="1"/>
</dbReference>
<evidence type="ECO:0000256" key="3">
    <source>
        <dbReference type="SAM" id="SignalP"/>
    </source>
</evidence>
<name>A0ABP7RQ09_9ACTN</name>
<evidence type="ECO:0000313" key="6">
    <source>
        <dbReference type="Proteomes" id="UP001500456"/>
    </source>
</evidence>
<evidence type="ECO:0000256" key="2">
    <source>
        <dbReference type="ARBA" id="ARBA00022801"/>
    </source>
</evidence>
<dbReference type="RefSeq" id="WP_406491888.1">
    <property type="nucleotide sequence ID" value="NZ_BAAAZX010000012.1"/>
</dbReference>